<dbReference type="Proteomes" id="UP000662314">
    <property type="component" value="Unassembled WGS sequence"/>
</dbReference>
<evidence type="ECO:0000313" key="2">
    <source>
        <dbReference type="EMBL" id="MBH8578269.1"/>
    </source>
</evidence>
<keyword evidence="2" id="KW-0067">ATP-binding</keyword>
<dbReference type="GO" id="GO:0005524">
    <property type="term" value="F:ATP binding"/>
    <property type="evidence" value="ECO:0007669"/>
    <property type="project" value="UniProtKB-KW"/>
</dbReference>
<dbReference type="Gene3D" id="3.40.50.300">
    <property type="entry name" value="P-loop containing nucleotide triphosphate hydrolases"/>
    <property type="match status" value="1"/>
</dbReference>
<keyword evidence="2" id="KW-0547">Nucleotide-binding</keyword>
<comment type="caution">
    <text evidence="2">The sequence shown here is derived from an EMBL/GenBank/DDBJ whole genome shotgun (WGS) entry which is preliminary data.</text>
</comment>
<proteinExistence type="predicted"/>
<dbReference type="GO" id="GO:0016887">
    <property type="term" value="F:ATP hydrolysis activity"/>
    <property type="evidence" value="ECO:0007669"/>
    <property type="project" value="InterPro"/>
</dbReference>
<protein>
    <submittedName>
        <fullName evidence="2">ATP-binding protein</fullName>
    </submittedName>
</protein>
<gene>
    <name evidence="2" type="ORF">I8752_36070</name>
</gene>
<dbReference type="InterPro" id="IPR049945">
    <property type="entry name" value="AAA_22"/>
</dbReference>
<name>A0A8J7LLB5_9NOST</name>
<accession>A0A8J7LLB5</accession>
<feature type="domain" description="ORC1/DEAH AAA+ ATPase" evidence="1">
    <location>
        <begin position="144"/>
        <end position="289"/>
    </location>
</feature>
<organism evidence="2 3">
    <name type="scientific">Dendronalium phyllosphericum CENA369</name>
    <dbReference type="NCBI Taxonomy" id="1725256"/>
    <lineage>
        <taxon>Bacteria</taxon>
        <taxon>Bacillati</taxon>
        <taxon>Cyanobacteriota</taxon>
        <taxon>Cyanophyceae</taxon>
        <taxon>Nostocales</taxon>
        <taxon>Nostocaceae</taxon>
        <taxon>Dendronalium</taxon>
        <taxon>Dendronalium phyllosphericum</taxon>
    </lineage>
</organism>
<reference evidence="2 3" key="1">
    <citation type="journal article" date="2021" name="Int. J. Syst. Evol. Microbiol.">
        <title>Amazonocrinis nigriterrae gen. nov., sp. nov., Atlanticothrix silvestris gen. nov., sp. nov. and Dendronalium phyllosphericum gen. nov., sp. nov., nostocacean cyanobacteria from Brazilian environments.</title>
        <authorList>
            <person name="Alvarenga D.O."/>
            <person name="Andreote A.P.D."/>
            <person name="Branco L.H.Z."/>
            <person name="Delbaje E."/>
            <person name="Cruz R.B."/>
            <person name="Varani A.M."/>
            <person name="Fiore M.F."/>
        </authorList>
    </citation>
    <scope>NUCLEOTIDE SEQUENCE [LARGE SCALE GENOMIC DNA]</scope>
    <source>
        <strain evidence="2 3">CENA369</strain>
    </source>
</reference>
<evidence type="ECO:0000313" key="3">
    <source>
        <dbReference type="Proteomes" id="UP000662314"/>
    </source>
</evidence>
<dbReference type="RefSeq" id="WP_214436936.1">
    <property type="nucleotide sequence ID" value="NZ_CAWPUQ010000257.1"/>
</dbReference>
<dbReference type="AlphaFoldDB" id="A0A8J7LLB5"/>
<sequence length="562" mass="63870">MNKINDWNWVEIPNGRSAAVAKYNDHKLPEYNNNPLIQALPTILSGEEFIEKAIILPSYAPEERELDAHRRFHCVERLSRYFQPLNKTVNLQQVMCALLMQGYIARNISKPEYARRSRQIYEAIKARDGKNLDVYVNVPTSTSASGLTLIGPSGMGKSTNFINILNLYPQVILHPEYSTYQIVWLKVDCPHAGSLKGLCTDIFLGIDRLLGTNYFKKFGASRNSEDYMLAQVAQIAHTHHLGVLVIDEMQNLVTARRSCSDMLNFLVKMDNIIGVPVIRIGTNEAFPILQGNFRNARRGTGEGSVIWDRMRNDDEWYFFMETMWEYQWTKISTDFSDEFNDVFYDESQGIIDIAIKLYKMVQWRAISLGGKEAINANLIKQSAKDGLFLVKPMLSAIRSGDKEWMIKYKDIAPIDTTEYYNNCLSNLETKDLKEISRLAKKQQTENGHLSATQRHIILKLLELDVEPQLAKECAAQVVNSGEEDADIPILIKQAYALALGGKVQEATVTKVRTHTLKAKPKYQINDIRQIAEKAKKNQTSAYEGLKSTGIIKDPVQDFITIT</sequence>
<keyword evidence="3" id="KW-1185">Reference proteome</keyword>
<dbReference type="Pfam" id="PF13401">
    <property type="entry name" value="AAA_22"/>
    <property type="match status" value="1"/>
</dbReference>
<evidence type="ECO:0000259" key="1">
    <source>
        <dbReference type="Pfam" id="PF13401"/>
    </source>
</evidence>
<dbReference type="EMBL" id="JAECZA010000317">
    <property type="protein sequence ID" value="MBH8578269.1"/>
    <property type="molecule type" value="Genomic_DNA"/>
</dbReference>
<dbReference type="SUPFAM" id="SSF52540">
    <property type="entry name" value="P-loop containing nucleoside triphosphate hydrolases"/>
    <property type="match status" value="1"/>
</dbReference>
<dbReference type="InterPro" id="IPR027417">
    <property type="entry name" value="P-loop_NTPase"/>
</dbReference>